<name>A0ABP7YGX7_9ACTN</name>
<comment type="caution">
    <text evidence="1">The sequence shown here is derived from an EMBL/GenBank/DDBJ whole genome shotgun (WGS) entry which is preliminary data.</text>
</comment>
<protein>
    <submittedName>
        <fullName evidence="1">Uncharacterized protein</fullName>
    </submittedName>
</protein>
<dbReference type="SUPFAM" id="SSF53756">
    <property type="entry name" value="UDP-Glycosyltransferase/glycogen phosphorylase"/>
    <property type="match status" value="1"/>
</dbReference>
<sequence>MLVVAHTLTSVQRLMDVARLVENDLRIQVVFTQAPDVFGAGVRDYLTGIGAACLPWRQATSSRFDLAIAASLEGLHEIHAPLIVMPHGAGHNKLVGTGRGRTAGFRAAYDLDAQRLMHDGALVPSSVVLAHTEDLAQLERSCPEAVPAAVVCGDPSHDILVASRECRPSYQVALGAGDGRKLVVVTSTWGRKSLLGRRAGLWRRLVAELPEDEFQVVALLHPNVWSGSGSWQVRAWFADCLRRGLSLLPPEADWRPVVAAADFVIGDHGSVSAYGTVTGVPVLLGTFAADDCRPGSAQSLLGALAPRISARTPLRRQLLRAAEAFRPELYRAVVERLSSEPGRFHRNMRRLIYRLLRLRAPDTVPVALPAVPPCLVR</sequence>
<dbReference type="Proteomes" id="UP001500266">
    <property type="component" value="Unassembled WGS sequence"/>
</dbReference>
<dbReference type="EMBL" id="BAABDO010000020">
    <property type="protein sequence ID" value="GAA4136109.1"/>
    <property type="molecule type" value="Genomic_DNA"/>
</dbReference>
<evidence type="ECO:0000313" key="1">
    <source>
        <dbReference type="EMBL" id="GAA4136109.1"/>
    </source>
</evidence>
<organism evidence="1 2">
    <name type="scientific">Actinomadura keratinilytica</name>
    <dbReference type="NCBI Taxonomy" id="547461"/>
    <lineage>
        <taxon>Bacteria</taxon>
        <taxon>Bacillati</taxon>
        <taxon>Actinomycetota</taxon>
        <taxon>Actinomycetes</taxon>
        <taxon>Streptosporangiales</taxon>
        <taxon>Thermomonosporaceae</taxon>
        <taxon>Actinomadura</taxon>
    </lineage>
</organism>
<proteinExistence type="predicted"/>
<gene>
    <name evidence="1" type="ORF">GCM10022416_19380</name>
</gene>
<keyword evidence="2" id="KW-1185">Reference proteome</keyword>
<accession>A0ABP7YGX7</accession>
<reference evidence="2" key="1">
    <citation type="journal article" date="2019" name="Int. J. Syst. Evol. Microbiol.">
        <title>The Global Catalogue of Microorganisms (GCM) 10K type strain sequencing project: providing services to taxonomists for standard genome sequencing and annotation.</title>
        <authorList>
            <consortium name="The Broad Institute Genomics Platform"/>
            <consortium name="The Broad Institute Genome Sequencing Center for Infectious Disease"/>
            <person name="Wu L."/>
            <person name="Ma J."/>
        </authorList>
    </citation>
    <scope>NUCLEOTIDE SEQUENCE [LARGE SCALE GENOMIC DNA]</scope>
    <source>
        <strain evidence="2">JCM 17316</strain>
    </source>
</reference>
<evidence type="ECO:0000313" key="2">
    <source>
        <dbReference type="Proteomes" id="UP001500266"/>
    </source>
</evidence>